<dbReference type="AlphaFoldDB" id="A0A1R0H5N0"/>
<evidence type="ECO:0000313" key="3">
    <source>
        <dbReference type="EMBL" id="OLY84485.1"/>
    </source>
</evidence>
<feature type="region of interest" description="Disordered" evidence="1">
    <location>
        <begin position="47"/>
        <end position="66"/>
    </location>
</feature>
<name>A0A1R0H5N0_9FUNG</name>
<gene>
    <name evidence="3" type="ORF">AYI68_g1354</name>
</gene>
<feature type="signal peptide" evidence="2">
    <location>
        <begin position="1"/>
        <end position="22"/>
    </location>
</feature>
<sequence length="66" mass="7483">MACKIHDFIILIILSFAKIMEQGPVNQNPVSQDQYKLSTEIVQQLLREKKRGPKPGDPYANTKISV</sequence>
<keyword evidence="4" id="KW-1185">Reference proteome</keyword>
<accession>A0A1R0H5N0</accession>
<proteinExistence type="predicted"/>
<protein>
    <submittedName>
        <fullName evidence="3">Uncharacterized protein</fullName>
    </submittedName>
</protein>
<evidence type="ECO:0000313" key="4">
    <source>
        <dbReference type="Proteomes" id="UP000187455"/>
    </source>
</evidence>
<keyword evidence="2" id="KW-0732">Signal</keyword>
<evidence type="ECO:0000256" key="1">
    <source>
        <dbReference type="SAM" id="MobiDB-lite"/>
    </source>
</evidence>
<organism evidence="3 4">
    <name type="scientific">Smittium mucronatum</name>
    <dbReference type="NCBI Taxonomy" id="133383"/>
    <lineage>
        <taxon>Eukaryota</taxon>
        <taxon>Fungi</taxon>
        <taxon>Fungi incertae sedis</taxon>
        <taxon>Zoopagomycota</taxon>
        <taxon>Kickxellomycotina</taxon>
        <taxon>Harpellomycetes</taxon>
        <taxon>Harpellales</taxon>
        <taxon>Legeriomycetaceae</taxon>
        <taxon>Smittium</taxon>
    </lineage>
</organism>
<feature type="chain" id="PRO_5013317275" evidence="2">
    <location>
        <begin position="23"/>
        <end position="66"/>
    </location>
</feature>
<dbReference type="Proteomes" id="UP000187455">
    <property type="component" value="Unassembled WGS sequence"/>
</dbReference>
<dbReference type="EMBL" id="LSSL01000478">
    <property type="protein sequence ID" value="OLY84485.1"/>
    <property type="molecule type" value="Genomic_DNA"/>
</dbReference>
<comment type="caution">
    <text evidence="3">The sequence shown here is derived from an EMBL/GenBank/DDBJ whole genome shotgun (WGS) entry which is preliminary data.</text>
</comment>
<reference evidence="3 4" key="1">
    <citation type="journal article" date="2016" name="Mol. Biol. Evol.">
        <title>Genome-Wide Survey of Gut Fungi (Harpellales) Reveals the First Horizontally Transferred Ubiquitin Gene from a Mosquito Host.</title>
        <authorList>
            <person name="Wang Y."/>
            <person name="White M.M."/>
            <person name="Kvist S."/>
            <person name="Moncalvo J.M."/>
        </authorList>
    </citation>
    <scope>NUCLEOTIDE SEQUENCE [LARGE SCALE GENOMIC DNA]</scope>
    <source>
        <strain evidence="3 4">ALG-7-W6</strain>
    </source>
</reference>
<evidence type="ECO:0000256" key="2">
    <source>
        <dbReference type="SAM" id="SignalP"/>
    </source>
</evidence>